<reference evidence="1 2" key="1">
    <citation type="journal article" date="2024" name="Microbiology">
        <title>Methylomarinum rosea sp. nov., a novel halophilic methanotrophic bacterium from the hypersaline Lake Elton.</title>
        <authorList>
            <person name="Suleimanov R.Z."/>
            <person name="Oshkin I.Y."/>
            <person name="Danilova O.V."/>
            <person name="Suzina N.E."/>
            <person name="Dedysh S.N."/>
        </authorList>
    </citation>
    <scope>NUCLEOTIDE SEQUENCE [LARGE SCALE GENOMIC DNA]</scope>
    <source>
        <strain evidence="1 2">Ch1-1</strain>
    </source>
</reference>
<evidence type="ECO:0000313" key="1">
    <source>
        <dbReference type="EMBL" id="XBS19193.1"/>
    </source>
</evidence>
<dbReference type="Gene3D" id="3.30.450.30">
    <property type="entry name" value="Dynein light chain 2a, cytoplasmic"/>
    <property type="match status" value="1"/>
</dbReference>
<dbReference type="AlphaFoldDB" id="A0AAU7NQF0"/>
<evidence type="ECO:0000313" key="2">
    <source>
        <dbReference type="Proteomes" id="UP001225378"/>
    </source>
</evidence>
<dbReference type="EMBL" id="CP157743">
    <property type="protein sequence ID" value="XBS19193.1"/>
    <property type="molecule type" value="Genomic_DNA"/>
</dbReference>
<protein>
    <submittedName>
        <fullName evidence="1">Roadblock/LC7 domain-containing protein</fullName>
    </submittedName>
</protein>
<dbReference type="SUPFAM" id="SSF103196">
    <property type="entry name" value="Roadblock/LC7 domain"/>
    <property type="match status" value="1"/>
</dbReference>
<keyword evidence="2" id="KW-1185">Reference proteome</keyword>
<dbReference type="RefSeq" id="WP_305908055.1">
    <property type="nucleotide sequence ID" value="NZ_CP157743.1"/>
</dbReference>
<accession>A0AAU7NQF0</accession>
<dbReference type="KEGG" id="mech:Q9L42_012535"/>
<gene>
    <name evidence="1" type="ORF">Q9L42_012535</name>
</gene>
<sequence>MHWFESQLTALDQLAADYLNSQRQTSEDIIRTSEDLRIKRRRFIDALQKLVDNIMEIKGISACAAYHEGLVLVSSGRMPNIDALGALGAMIQESVGVARKGAAILNLGDIEQILIIGSTDKVAMLNVGPIVLCIACPKGVNLASALSRRK</sequence>
<organism evidence="1 2">
    <name type="scientific">Methylomarinum roseum</name>
    <dbReference type="NCBI Taxonomy" id="3067653"/>
    <lineage>
        <taxon>Bacteria</taxon>
        <taxon>Pseudomonadati</taxon>
        <taxon>Pseudomonadota</taxon>
        <taxon>Gammaproteobacteria</taxon>
        <taxon>Methylococcales</taxon>
        <taxon>Methylococcaceae</taxon>
        <taxon>Methylomarinum</taxon>
    </lineage>
</organism>
<name>A0AAU7NQF0_9GAMM</name>
<dbReference type="Proteomes" id="UP001225378">
    <property type="component" value="Chromosome"/>
</dbReference>
<proteinExistence type="predicted"/>